<protein>
    <recommendedName>
        <fullName evidence="4">Lipoprotein</fullName>
    </recommendedName>
</protein>
<sequence>MKTKSIIIVLLTVLLITSGCSPRKAAFVASPVHAINLALVRDAHANRFVDMDYGIHLNVRDGRANHNILQKYDASAITVPDVRVNPEVNSFVSESMRRYMRTMGFNLDADIATDYMMSIAIKEFSVNFLSGIGWAGTVHLTLEVSDPDRKLVYPSVTITGRANANSSATDFTTANRVMNEAYANALEEIDWDRIAFFLTKSSTPALEANKQVDGDGSTALESTVIRWFIDSAPKGADVSIRIVSSTPEVKNTNSNFVGSTPYETTETFDIKGLTYNNSGNVQIEVSCEKAGYVTQRRRFNLRQAIDQKEISTKFNLVKEENL</sequence>
<keyword evidence="1" id="KW-0732">Signal</keyword>
<feature type="chain" id="PRO_5039535750" description="Lipoprotein" evidence="1">
    <location>
        <begin position="26"/>
        <end position="322"/>
    </location>
</feature>
<gene>
    <name evidence="2" type="ORF">IAC68_03625</name>
</gene>
<evidence type="ECO:0000313" key="2">
    <source>
        <dbReference type="EMBL" id="MBO8429008.1"/>
    </source>
</evidence>
<comment type="caution">
    <text evidence="2">The sequence shown here is derived from an EMBL/GenBank/DDBJ whole genome shotgun (WGS) entry which is preliminary data.</text>
</comment>
<feature type="signal peptide" evidence="1">
    <location>
        <begin position="1"/>
        <end position="25"/>
    </location>
</feature>
<name>A0A9D9GYV2_9BACT</name>
<accession>A0A9D9GYV2</accession>
<evidence type="ECO:0008006" key="4">
    <source>
        <dbReference type="Google" id="ProtNLM"/>
    </source>
</evidence>
<organism evidence="2 3">
    <name type="scientific">Candidatus Egerieousia excrementavium</name>
    <dbReference type="NCBI Taxonomy" id="2840778"/>
    <lineage>
        <taxon>Bacteria</taxon>
        <taxon>Pseudomonadati</taxon>
        <taxon>Bacteroidota</taxon>
        <taxon>Bacteroidia</taxon>
        <taxon>Bacteroidales</taxon>
        <taxon>Candidatus Egerieousia</taxon>
    </lineage>
</organism>
<reference evidence="2" key="2">
    <citation type="journal article" date="2021" name="PeerJ">
        <title>Extensive microbial diversity within the chicken gut microbiome revealed by metagenomics and culture.</title>
        <authorList>
            <person name="Gilroy R."/>
            <person name="Ravi A."/>
            <person name="Getino M."/>
            <person name="Pursley I."/>
            <person name="Horton D.L."/>
            <person name="Alikhan N.F."/>
            <person name="Baker D."/>
            <person name="Gharbi K."/>
            <person name="Hall N."/>
            <person name="Watson M."/>
            <person name="Adriaenssens E.M."/>
            <person name="Foster-Nyarko E."/>
            <person name="Jarju S."/>
            <person name="Secka A."/>
            <person name="Antonio M."/>
            <person name="Oren A."/>
            <person name="Chaudhuri R.R."/>
            <person name="La Ragione R."/>
            <person name="Hildebrand F."/>
            <person name="Pallen M.J."/>
        </authorList>
    </citation>
    <scope>NUCLEOTIDE SEQUENCE</scope>
    <source>
        <strain evidence="2">15467</strain>
    </source>
</reference>
<dbReference type="PROSITE" id="PS51257">
    <property type="entry name" value="PROKAR_LIPOPROTEIN"/>
    <property type="match status" value="1"/>
</dbReference>
<proteinExistence type="predicted"/>
<evidence type="ECO:0000256" key="1">
    <source>
        <dbReference type="SAM" id="SignalP"/>
    </source>
</evidence>
<dbReference type="EMBL" id="JADINB010000080">
    <property type="protein sequence ID" value="MBO8429008.1"/>
    <property type="molecule type" value="Genomic_DNA"/>
</dbReference>
<reference evidence="2" key="1">
    <citation type="submission" date="2020-10" db="EMBL/GenBank/DDBJ databases">
        <authorList>
            <person name="Gilroy R."/>
        </authorList>
    </citation>
    <scope>NUCLEOTIDE SEQUENCE</scope>
    <source>
        <strain evidence="2">15467</strain>
    </source>
</reference>
<dbReference type="AlphaFoldDB" id="A0A9D9GYV2"/>
<evidence type="ECO:0000313" key="3">
    <source>
        <dbReference type="Proteomes" id="UP000823635"/>
    </source>
</evidence>
<dbReference type="Proteomes" id="UP000823635">
    <property type="component" value="Unassembled WGS sequence"/>
</dbReference>